<dbReference type="EC" id="2.7.8.8" evidence="5"/>
<evidence type="ECO:0000313" key="19">
    <source>
        <dbReference type="EMBL" id="QED27968.1"/>
    </source>
</evidence>
<evidence type="ECO:0000256" key="9">
    <source>
        <dbReference type="ARBA" id="ARBA00022692"/>
    </source>
</evidence>
<gene>
    <name evidence="19" type="primary">pssA</name>
    <name evidence="19" type="ORF">FRD01_12115</name>
</gene>
<evidence type="ECO:0000256" key="4">
    <source>
        <dbReference type="ARBA" id="ARBA00010441"/>
    </source>
</evidence>
<evidence type="ECO:0000256" key="5">
    <source>
        <dbReference type="ARBA" id="ARBA00013174"/>
    </source>
</evidence>
<keyword evidence="8 17" id="KW-0808">Transferase</keyword>
<dbReference type="PANTHER" id="PTHR14269:SF61">
    <property type="entry name" value="CDP-DIACYLGLYCEROL--SERINE O-PHOSPHATIDYLTRANSFERASE"/>
    <property type="match status" value="1"/>
</dbReference>
<evidence type="ECO:0000256" key="1">
    <source>
        <dbReference type="ARBA" id="ARBA00000287"/>
    </source>
</evidence>
<evidence type="ECO:0000256" key="15">
    <source>
        <dbReference type="ARBA" id="ARBA00023264"/>
    </source>
</evidence>
<dbReference type="AlphaFoldDB" id="A0A5B8XSW8"/>
<keyword evidence="12" id="KW-0443">Lipid metabolism</keyword>
<protein>
    <recommendedName>
        <fullName evidence="6">CDP-diacylglycerol--serine O-phosphatidyltransferase</fullName>
        <ecNumber evidence="5">2.7.8.8</ecNumber>
    </recommendedName>
    <alternativeName>
        <fullName evidence="16">Phosphatidylserine synthase</fullName>
    </alternativeName>
</protein>
<keyword evidence="7" id="KW-0444">Lipid biosynthesis</keyword>
<proteinExistence type="inferred from homology"/>
<evidence type="ECO:0000256" key="17">
    <source>
        <dbReference type="RuleBase" id="RU003750"/>
    </source>
</evidence>
<name>A0A5B8XSW8_9DELT</name>
<dbReference type="NCBIfam" id="TIGR00473">
    <property type="entry name" value="pssA"/>
    <property type="match status" value="1"/>
</dbReference>
<dbReference type="KEGG" id="bbae:FRD01_12115"/>
<reference evidence="19 20" key="1">
    <citation type="submission" date="2019-08" db="EMBL/GenBank/DDBJ databases">
        <authorList>
            <person name="Liang Q."/>
        </authorList>
    </citation>
    <scope>NUCLEOTIDE SEQUENCE [LARGE SCALE GENOMIC DNA]</scope>
    <source>
        <strain evidence="19 20">V1718</strain>
    </source>
</reference>
<evidence type="ECO:0000256" key="14">
    <source>
        <dbReference type="ARBA" id="ARBA00023209"/>
    </source>
</evidence>
<dbReference type="GO" id="GO:0031090">
    <property type="term" value="C:organelle membrane"/>
    <property type="evidence" value="ECO:0007669"/>
    <property type="project" value="UniProtKB-ARBA"/>
</dbReference>
<evidence type="ECO:0000256" key="13">
    <source>
        <dbReference type="ARBA" id="ARBA00023136"/>
    </source>
</evidence>
<evidence type="ECO:0000256" key="8">
    <source>
        <dbReference type="ARBA" id="ARBA00022679"/>
    </source>
</evidence>
<dbReference type="Pfam" id="PF01066">
    <property type="entry name" value="CDP-OH_P_transf"/>
    <property type="match status" value="1"/>
</dbReference>
<keyword evidence="20" id="KW-1185">Reference proteome</keyword>
<dbReference type="GO" id="GO:0003882">
    <property type="term" value="F:CDP-diacylglycerol-serine O-phosphatidyltransferase activity"/>
    <property type="evidence" value="ECO:0007669"/>
    <property type="project" value="UniProtKB-EC"/>
</dbReference>
<dbReference type="Proteomes" id="UP000321595">
    <property type="component" value="Chromosome"/>
</dbReference>
<dbReference type="OrthoDB" id="9777147at2"/>
<keyword evidence="14" id="KW-0594">Phospholipid biosynthesis</keyword>
<keyword evidence="11 18" id="KW-1133">Transmembrane helix</keyword>
<accession>A0A5B8XSW8</accession>
<evidence type="ECO:0000256" key="10">
    <source>
        <dbReference type="ARBA" id="ARBA00022824"/>
    </source>
</evidence>
<dbReference type="EMBL" id="CP042467">
    <property type="protein sequence ID" value="QED27968.1"/>
    <property type="molecule type" value="Genomic_DNA"/>
</dbReference>
<comment type="similarity">
    <text evidence="4 17">Belongs to the CDP-alcohol phosphatidyltransferase class-I family.</text>
</comment>
<dbReference type="InterPro" id="IPR043130">
    <property type="entry name" value="CDP-OH_PTrfase_TM_dom"/>
</dbReference>
<dbReference type="RefSeq" id="WP_146959980.1">
    <property type="nucleotide sequence ID" value="NZ_CP042467.1"/>
</dbReference>
<feature type="transmembrane region" description="Helical" evidence="18">
    <location>
        <begin position="103"/>
        <end position="122"/>
    </location>
</feature>
<sequence length="205" mass="22574">MKKQHFSMLREFALADVLTLLNAACGTVSIFLCLNYLEERDPKWLWMAFVLLPTALVCDALDGWVARKRQKWSRIGADLDSLSDVVSFGVAPAVLGFTLGMRGFWDVVVLVFFVCCGISRLARFNVTAVEMADDSGKVTHFEGTPIPTSLVLVIVLGIWFFGATPGTELWGGEYTFLGLEFHPLVLMYAASGSAMISSTLRIPKP</sequence>
<feature type="transmembrane region" description="Helical" evidence="18">
    <location>
        <begin position="181"/>
        <end position="200"/>
    </location>
</feature>
<dbReference type="InterPro" id="IPR000462">
    <property type="entry name" value="CDP-OH_P_trans"/>
</dbReference>
<dbReference type="Gene3D" id="1.20.120.1760">
    <property type="match status" value="1"/>
</dbReference>
<feature type="transmembrane region" description="Helical" evidence="18">
    <location>
        <begin position="12"/>
        <end position="32"/>
    </location>
</feature>
<dbReference type="InterPro" id="IPR048254">
    <property type="entry name" value="CDP_ALCOHOL_P_TRANSF_CS"/>
</dbReference>
<comment type="subcellular location">
    <subcellularLocation>
        <location evidence="2">Endoplasmic reticulum membrane</location>
        <topology evidence="2">Multi-pass membrane protein</topology>
    </subcellularLocation>
</comment>
<evidence type="ECO:0000256" key="7">
    <source>
        <dbReference type="ARBA" id="ARBA00022516"/>
    </source>
</evidence>
<evidence type="ECO:0000256" key="3">
    <source>
        <dbReference type="ARBA" id="ARBA00005189"/>
    </source>
</evidence>
<feature type="transmembrane region" description="Helical" evidence="18">
    <location>
        <begin position="44"/>
        <end position="65"/>
    </location>
</feature>
<keyword evidence="10" id="KW-0256">Endoplasmic reticulum</keyword>
<evidence type="ECO:0000256" key="12">
    <source>
        <dbReference type="ARBA" id="ARBA00023098"/>
    </source>
</evidence>
<comment type="catalytic activity">
    <reaction evidence="1">
        <text>a CDP-1,2-diacyl-sn-glycerol + L-serine = a 1,2-diacyl-sn-glycero-3-phospho-L-serine + CMP + H(+)</text>
        <dbReference type="Rhea" id="RHEA:16913"/>
        <dbReference type="ChEBI" id="CHEBI:15378"/>
        <dbReference type="ChEBI" id="CHEBI:33384"/>
        <dbReference type="ChEBI" id="CHEBI:57262"/>
        <dbReference type="ChEBI" id="CHEBI:58332"/>
        <dbReference type="ChEBI" id="CHEBI:60377"/>
        <dbReference type="EC" id="2.7.8.8"/>
    </reaction>
</comment>
<evidence type="ECO:0000256" key="16">
    <source>
        <dbReference type="ARBA" id="ARBA00032361"/>
    </source>
</evidence>
<dbReference type="GO" id="GO:0046474">
    <property type="term" value="P:glycerophospholipid biosynthetic process"/>
    <property type="evidence" value="ECO:0007669"/>
    <property type="project" value="UniProtKB-ARBA"/>
</dbReference>
<dbReference type="FunFam" id="1.20.120.1760:FF:000022">
    <property type="entry name" value="CDP-diacylglycerol--serine O-phosphatidyltransferase"/>
    <property type="match status" value="1"/>
</dbReference>
<dbReference type="PROSITE" id="PS00379">
    <property type="entry name" value="CDP_ALCOHOL_P_TRANSF"/>
    <property type="match status" value="1"/>
</dbReference>
<dbReference type="InterPro" id="IPR004533">
    <property type="entry name" value="CDP-diaglyc--ser_O-PTrfase"/>
</dbReference>
<evidence type="ECO:0000256" key="6">
    <source>
        <dbReference type="ARBA" id="ARBA00017171"/>
    </source>
</evidence>
<feature type="transmembrane region" description="Helical" evidence="18">
    <location>
        <begin position="143"/>
        <end position="161"/>
    </location>
</feature>
<keyword evidence="9 18" id="KW-0812">Transmembrane</keyword>
<dbReference type="GO" id="GO:0005737">
    <property type="term" value="C:cytoplasm"/>
    <property type="evidence" value="ECO:0007669"/>
    <property type="project" value="UniProtKB-ARBA"/>
</dbReference>
<dbReference type="InterPro" id="IPR050324">
    <property type="entry name" value="CDP-alcohol_PTase-I"/>
</dbReference>
<evidence type="ECO:0000256" key="2">
    <source>
        <dbReference type="ARBA" id="ARBA00004477"/>
    </source>
</evidence>
<evidence type="ECO:0000256" key="18">
    <source>
        <dbReference type="SAM" id="Phobius"/>
    </source>
</evidence>
<dbReference type="PANTHER" id="PTHR14269">
    <property type="entry name" value="CDP-DIACYLGLYCEROL--GLYCEROL-3-PHOSPHATE 3-PHOSPHATIDYLTRANSFERASE-RELATED"/>
    <property type="match status" value="1"/>
</dbReference>
<keyword evidence="15" id="KW-1208">Phospholipid metabolism</keyword>
<comment type="pathway">
    <text evidence="3">Lipid metabolism.</text>
</comment>
<evidence type="ECO:0000313" key="20">
    <source>
        <dbReference type="Proteomes" id="UP000321595"/>
    </source>
</evidence>
<evidence type="ECO:0000256" key="11">
    <source>
        <dbReference type="ARBA" id="ARBA00022989"/>
    </source>
</evidence>
<organism evidence="19 20">
    <name type="scientific">Microvenator marinus</name>
    <dbReference type="NCBI Taxonomy" id="2600177"/>
    <lineage>
        <taxon>Bacteria</taxon>
        <taxon>Deltaproteobacteria</taxon>
        <taxon>Bradymonadales</taxon>
        <taxon>Microvenatoraceae</taxon>
        <taxon>Microvenator</taxon>
    </lineage>
</organism>
<keyword evidence="13 18" id="KW-0472">Membrane</keyword>